<proteinExistence type="predicted"/>
<reference evidence="1" key="1">
    <citation type="journal article" date="2019" name="bioRxiv">
        <title>The Genome of the Zebra Mussel, Dreissena polymorpha: A Resource for Invasive Species Research.</title>
        <authorList>
            <person name="McCartney M.A."/>
            <person name="Auch B."/>
            <person name="Kono T."/>
            <person name="Mallez S."/>
            <person name="Zhang Y."/>
            <person name="Obille A."/>
            <person name="Becker A."/>
            <person name="Abrahante J.E."/>
            <person name="Garbe J."/>
            <person name="Badalamenti J.P."/>
            <person name="Herman A."/>
            <person name="Mangelson H."/>
            <person name="Liachko I."/>
            <person name="Sullivan S."/>
            <person name="Sone E.D."/>
            <person name="Koren S."/>
            <person name="Silverstein K.A.T."/>
            <person name="Beckman K.B."/>
            <person name="Gohl D.M."/>
        </authorList>
    </citation>
    <scope>NUCLEOTIDE SEQUENCE</scope>
    <source>
        <strain evidence="1">Duluth1</strain>
        <tissue evidence="1">Whole animal</tissue>
    </source>
</reference>
<accession>A0A9D4GR95</accession>
<comment type="caution">
    <text evidence="1">The sequence shown here is derived from an EMBL/GenBank/DDBJ whole genome shotgun (WGS) entry which is preliminary data.</text>
</comment>
<dbReference type="EMBL" id="JAIWYP010000005">
    <property type="protein sequence ID" value="KAH3820348.1"/>
    <property type="molecule type" value="Genomic_DNA"/>
</dbReference>
<organism evidence="1 2">
    <name type="scientific">Dreissena polymorpha</name>
    <name type="common">Zebra mussel</name>
    <name type="synonym">Mytilus polymorpha</name>
    <dbReference type="NCBI Taxonomy" id="45954"/>
    <lineage>
        <taxon>Eukaryota</taxon>
        <taxon>Metazoa</taxon>
        <taxon>Spiralia</taxon>
        <taxon>Lophotrochozoa</taxon>
        <taxon>Mollusca</taxon>
        <taxon>Bivalvia</taxon>
        <taxon>Autobranchia</taxon>
        <taxon>Heteroconchia</taxon>
        <taxon>Euheterodonta</taxon>
        <taxon>Imparidentia</taxon>
        <taxon>Neoheterodontei</taxon>
        <taxon>Myida</taxon>
        <taxon>Dreissenoidea</taxon>
        <taxon>Dreissenidae</taxon>
        <taxon>Dreissena</taxon>
    </lineage>
</organism>
<protein>
    <submittedName>
        <fullName evidence="1">Uncharacterized protein</fullName>
    </submittedName>
</protein>
<gene>
    <name evidence="1" type="ORF">DPMN_122094</name>
</gene>
<evidence type="ECO:0000313" key="1">
    <source>
        <dbReference type="EMBL" id="KAH3820348.1"/>
    </source>
</evidence>
<reference evidence="1" key="2">
    <citation type="submission" date="2020-11" db="EMBL/GenBank/DDBJ databases">
        <authorList>
            <person name="McCartney M.A."/>
            <person name="Auch B."/>
            <person name="Kono T."/>
            <person name="Mallez S."/>
            <person name="Becker A."/>
            <person name="Gohl D.M."/>
            <person name="Silverstein K.A.T."/>
            <person name="Koren S."/>
            <person name="Bechman K.B."/>
            <person name="Herman A."/>
            <person name="Abrahante J.E."/>
            <person name="Garbe J."/>
        </authorList>
    </citation>
    <scope>NUCLEOTIDE SEQUENCE</scope>
    <source>
        <strain evidence="1">Duluth1</strain>
        <tissue evidence="1">Whole animal</tissue>
    </source>
</reference>
<dbReference type="AlphaFoldDB" id="A0A9D4GR95"/>
<evidence type="ECO:0000313" key="2">
    <source>
        <dbReference type="Proteomes" id="UP000828390"/>
    </source>
</evidence>
<dbReference type="Proteomes" id="UP000828390">
    <property type="component" value="Unassembled WGS sequence"/>
</dbReference>
<sequence>MRDFFSACFIDISCLLIDRYDMVLHIPVDRYVSATVFPYGDYRDVTVNTMYNNHGVNGPGFTLTGVMEGVAVKDGGPWNVLAWWGTQDWDLL</sequence>
<name>A0A9D4GR95_DREPO</name>
<keyword evidence="2" id="KW-1185">Reference proteome</keyword>